<dbReference type="Pfam" id="PF05962">
    <property type="entry name" value="HutD"/>
    <property type="match status" value="1"/>
</dbReference>
<keyword evidence="2" id="KW-1185">Reference proteome</keyword>
<name>A0A2R5F2B8_9PROT</name>
<proteinExistence type="predicted"/>
<protein>
    <submittedName>
        <fullName evidence="1">Transcription termination factor Rho</fullName>
    </submittedName>
</protein>
<gene>
    <name evidence="1" type="ORF">NMK_0299</name>
</gene>
<dbReference type="Proteomes" id="UP000245081">
    <property type="component" value="Unassembled WGS sequence"/>
</dbReference>
<organism evidence="1 2">
    <name type="scientific">Novimethylophilus kurashikiensis</name>
    <dbReference type="NCBI Taxonomy" id="1825523"/>
    <lineage>
        <taxon>Bacteria</taxon>
        <taxon>Pseudomonadati</taxon>
        <taxon>Pseudomonadota</taxon>
        <taxon>Betaproteobacteria</taxon>
        <taxon>Nitrosomonadales</taxon>
        <taxon>Methylophilaceae</taxon>
        <taxon>Novimethylophilus</taxon>
    </lineage>
</organism>
<dbReference type="SUPFAM" id="SSF51182">
    <property type="entry name" value="RmlC-like cupins"/>
    <property type="match status" value="1"/>
</dbReference>
<dbReference type="AlphaFoldDB" id="A0A2R5F2B8"/>
<dbReference type="OrthoDB" id="9800082at2"/>
<reference evidence="1 2" key="1">
    <citation type="journal article" date="2018" name="Environ. Microbiol.">
        <title>Isolation and genomic characterization of Novimethylophilus kurashikiensis gen. nov. sp. nov., a new lanthanide-dependent methylotrophic species of Methylophilaceae.</title>
        <authorList>
            <person name="Lv H."/>
            <person name="Sahin N."/>
            <person name="Tani A."/>
        </authorList>
    </citation>
    <scope>NUCLEOTIDE SEQUENCE [LARGE SCALE GENOMIC DNA]</scope>
    <source>
        <strain evidence="1 2">La2-4</strain>
    </source>
</reference>
<dbReference type="EMBL" id="BDOQ01000002">
    <property type="protein sequence ID" value="GBG12766.1"/>
    <property type="molecule type" value="Genomic_DNA"/>
</dbReference>
<evidence type="ECO:0000313" key="1">
    <source>
        <dbReference type="EMBL" id="GBG12766.1"/>
    </source>
</evidence>
<dbReference type="InterPro" id="IPR014710">
    <property type="entry name" value="RmlC-like_jellyroll"/>
</dbReference>
<dbReference type="PANTHER" id="PTHR37943:SF1">
    <property type="entry name" value="PROTEIN VES"/>
    <property type="match status" value="1"/>
</dbReference>
<dbReference type="Gene3D" id="2.60.120.10">
    <property type="entry name" value="Jelly Rolls"/>
    <property type="match status" value="1"/>
</dbReference>
<dbReference type="PANTHER" id="PTHR37943">
    <property type="entry name" value="PROTEIN VES"/>
    <property type="match status" value="1"/>
</dbReference>
<dbReference type="InterPro" id="IPR011051">
    <property type="entry name" value="RmlC_Cupin_sf"/>
</dbReference>
<comment type="caution">
    <text evidence="1">The sequence shown here is derived from an EMBL/GenBank/DDBJ whole genome shotgun (WGS) entry which is preliminary data.</text>
</comment>
<sequence length="190" mass="20904">MIVRRNHPDSWKPWKNGGGLTREIAVYPVTANSENFLWRVSIAKIECTGPFSRFHNVSRRLMLLNGKGALFQFSNRNITLTNLGEAIDFSGNEDLHCIPVDGACLVLNVMTRGDQVCKMNVVPDLSLPATRGVERIIVLAEGAVQLIEHSNPSVMLQASDAVLIFPNAQLQMEMSGGIRPTLIELTFGSS</sequence>
<dbReference type="InterPro" id="IPR010282">
    <property type="entry name" value="Uncharacterised_HutD/Ves"/>
</dbReference>
<accession>A0A2R5F2B8</accession>
<dbReference type="RefSeq" id="WP_109013999.1">
    <property type="nucleotide sequence ID" value="NZ_BDOQ01000002.1"/>
</dbReference>
<evidence type="ECO:0000313" key="2">
    <source>
        <dbReference type="Proteomes" id="UP000245081"/>
    </source>
</evidence>